<evidence type="ECO:0000256" key="1">
    <source>
        <dbReference type="PROSITE-ProRule" id="PRU00175"/>
    </source>
</evidence>
<dbReference type="PANTHER" id="PTHR46405:SF2">
    <property type="entry name" value="OS05G0141500 PROTEIN"/>
    <property type="match status" value="1"/>
</dbReference>
<dbReference type="AlphaFoldDB" id="A0AAX6DFY9"/>
<feature type="compositionally biased region" description="Low complexity" evidence="2">
    <location>
        <begin position="302"/>
        <end position="313"/>
    </location>
</feature>
<feature type="region of interest" description="Disordered" evidence="2">
    <location>
        <begin position="682"/>
        <end position="701"/>
    </location>
</feature>
<dbReference type="InterPro" id="IPR046527">
    <property type="entry name" value="PIR2-like_helical"/>
</dbReference>
<dbReference type="CDD" id="cd23128">
    <property type="entry name" value="RING-HC_MIP1-like"/>
    <property type="match status" value="1"/>
</dbReference>
<gene>
    <name evidence="4" type="ORF">M6B38_247545</name>
</gene>
<name>A0AAX6DFY9_IRIPA</name>
<protein>
    <submittedName>
        <fullName evidence="4">E3 ubiquitin-protein ligase RF298</fullName>
    </submittedName>
</protein>
<feature type="region of interest" description="Disordered" evidence="2">
    <location>
        <begin position="1"/>
        <end position="34"/>
    </location>
</feature>
<dbReference type="SUPFAM" id="SSF57850">
    <property type="entry name" value="RING/U-box"/>
    <property type="match status" value="1"/>
</dbReference>
<accession>A0AAX6DFY9</accession>
<feature type="region of interest" description="Disordered" evidence="2">
    <location>
        <begin position="244"/>
        <end position="277"/>
    </location>
</feature>
<dbReference type="InterPro" id="IPR001841">
    <property type="entry name" value="Znf_RING"/>
</dbReference>
<feature type="region of interest" description="Disordered" evidence="2">
    <location>
        <begin position="289"/>
        <end position="359"/>
    </location>
</feature>
<evidence type="ECO:0000313" key="4">
    <source>
        <dbReference type="EMBL" id="KAJ6790686.1"/>
    </source>
</evidence>
<proteinExistence type="predicted"/>
<evidence type="ECO:0000256" key="2">
    <source>
        <dbReference type="SAM" id="MobiDB-lite"/>
    </source>
</evidence>
<dbReference type="Pfam" id="PF20235">
    <property type="entry name" value="PIR2-like_helical"/>
    <property type="match status" value="1"/>
</dbReference>
<keyword evidence="1" id="KW-0479">Metal-binding</keyword>
<sequence length="836" mass="92759">MAAMVARGSSPLASSSSIPEKGSRNKRKFRAEPPITDLNLIPQSLEDDLPNYDLFPTDKPSEKLDQDCHLSVCDVCQNLACGGAREEVGPDEFREADWSDLTETQLEETVLCNLDMVFRTAIKTIMSYGYTEEAATSVVLKSGVFYGCKDTVTNIVENALAVLRSGQELHSLSSESSAEELKRLERSVLAEMVNVLREMRPSFSVGSAMWCLLISDMNVTHACAMDYGAFCGMGGEMTSASSAAPQAVLESKSSGSTSQTMPEVNALGHSRPNAMLPTPQKMLQTELPTITGLPNLPSGRFSASSNAHDSGSSVDLPKENTAPTSERVMELSASISTSYQPEMKPSGGKKGHLSSSSKRESILRQKSAHLEKSYRMFGSKAAIRAGKHGLGGLLLDKKCKSVSESNAMKSTMAKLNKAVGNDIPQADPTLNLSFNAAPVKATSNIPPPVPVANTELSLSLPTPSTGANSSSMEASFPYDYMCGNWIPQDKKDEMLLRLVPRVRELQAQLQEWTDWGQQKVMQAARRLGKDKPELLSLRQEKEEVATLKKEKQTLEENTRKKLAEMEIALSRASSQVETTNATARSLQAENSELRKEMEAAKQRAAEAAASCQEVSSRETKTQKQFQSWEKQKALLHEELSSEKRKLSQLQQQLQQAKEYLDQLEARWKQEEKAKEEAQMQASIERKEREQIEVSGRSKENAMRLKAETDMQRHKDDMKKLEHQITQLRLRNDSPKIAALKWGIDGTYAPPRLPDGRKENEGPVFSKFFDLQESEEVQRERECVMCLTEEMSVVFLPCAHQVVCAKCNDLHEKQGMSDCPSCRTPIQRRICVRFAEP</sequence>
<feature type="compositionally biased region" description="Polar residues" evidence="2">
    <location>
        <begin position="251"/>
        <end position="262"/>
    </location>
</feature>
<keyword evidence="1" id="KW-0862">Zinc</keyword>
<dbReference type="GO" id="GO:0008270">
    <property type="term" value="F:zinc ion binding"/>
    <property type="evidence" value="ECO:0007669"/>
    <property type="project" value="UniProtKB-KW"/>
</dbReference>
<dbReference type="Gene3D" id="3.30.40.10">
    <property type="entry name" value="Zinc/RING finger domain, C3HC4 (zinc finger)"/>
    <property type="match status" value="1"/>
</dbReference>
<dbReference type="InterPro" id="IPR046934">
    <property type="entry name" value="PIR2-like"/>
</dbReference>
<dbReference type="InterPro" id="IPR013083">
    <property type="entry name" value="Znf_RING/FYVE/PHD"/>
</dbReference>
<keyword evidence="1" id="KW-0863">Zinc-finger</keyword>
<dbReference type="Pfam" id="PF13920">
    <property type="entry name" value="zf-C3HC4_3"/>
    <property type="match status" value="1"/>
</dbReference>
<dbReference type="Proteomes" id="UP001140949">
    <property type="component" value="Unassembled WGS sequence"/>
</dbReference>
<dbReference type="EMBL" id="JANAVB010045020">
    <property type="protein sequence ID" value="KAJ6790686.1"/>
    <property type="molecule type" value="Genomic_DNA"/>
</dbReference>
<dbReference type="PANTHER" id="PTHR46405">
    <property type="entry name" value="OS05G0141500 PROTEIN"/>
    <property type="match status" value="1"/>
</dbReference>
<dbReference type="PROSITE" id="PS50089">
    <property type="entry name" value="ZF_RING_2"/>
    <property type="match status" value="1"/>
</dbReference>
<evidence type="ECO:0000259" key="3">
    <source>
        <dbReference type="PROSITE" id="PS50089"/>
    </source>
</evidence>
<reference evidence="4" key="1">
    <citation type="journal article" date="2023" name="GigaByte">
        <title>Genome assembly of the bearded iris, Iris pallida Lam.</title>
        <authorList>
            <person name="Bruccoleri R.E."/>
            <person name="Oakeley E.J."/>
            <person name="Faust A.M.E."/>
            <person name="Altorfer M."/>
            <person name="Dessus-Babus S."/>
            <person name="Burckhardt D."/>
            <person name="Oertli M."/>
            <person name="Naumann U."/>
            <person name="Petersen F."/>
            <person name="Wong J."/>
        </authorList>
    </citation>
    <scope>NUCLEOTIDE SEQUENCE</scope>
    <source>
        <strain evidence="4">GSM-AAB239-AS_SAM_17_03QT</strain>
    </source>
</reference>
<comment type="caution">
    <text evidence="4">The sequence shown here is derived from an EMBL/GenBank/DDBJ whole genome shotgun (WGS) entry which is preliminary data.</text>
</comment>
<keyword evidence="5" id="KW-1185">Reference proteome</keyword>
<reference evidence="4" key="2">
    <citation type="submission" date="2023-04" db="EMBL/GenBank/DDBJ databases">
        <authorList>
            <person name="Bruccoleri R.E."/>
            <person name="Oakeley E.J."/>
            <person name="Faust A.-M."/>
            <person name="Dessus-Babus S."/>
            <person name="Altorfer M."/>
            <person name="Burckhardt D."/>
            <person name="Oertli M."/>
            <person name="Naumann U."/>
            <person name="Petersen F."/>
            <person name="Wong J."/>
        </authorList>
    </citation>
    <scope>NUCLEOTIDE SEQUENCE</scope>
    <source>
        <strain evidence="4">GSM-AAB239-AS_SAM_17_03QT</strain>
        <tissue evidence="4">Leaf</tissue>
    </source>
</reference>
<feature type="domain" description="RING-type" evidence="3">
    <location>
        <begin position="782"/>
        <end position="822"/>
    </location>
</feature>
<organism evidence="4 5">
    <name type="scientific">Iris pallida</name>
    <name type="common">Sweet iris</name>
    <dbReference type="NCBI Taxonomy" id="29817"/>
    <lineage>
        <taxon>Eukaryota</taxon>
        <taxon>Viridiplantae</taxon>
        <taxon>Streptophyta</taxon>
        <taxon>Embryophyta</taxon>
        <taxon>Tracheophyta</taxon>
        <taxon>Spermatophyta</taxon>
        <taxon>Magnoliopsida</taxon>
        <taxon>Liliopsida</taxon>
        <taxon>Asparagales</taxon>
        <taxon>Iridaceae</taxon>
        <taxon>Iridoideae</taxon>
        <taxon>Irideae</taxon>
        <taxon>Iris</taxon>
    </lineage>
</organism>
<evidence type="ECO:0000313" key="5">
    <source>
        <dbReference type="Proteomes" id="UP001140949"/>
    </source>
</evidence>